<name>A0A2T0WZ86_9RHOB</name>
<dbReference type="OrthoDB" id="9777757at2"/>
<dbReference type="Proteomes" id="UP000238801">
    <property type="component" value="Unassembled WGS sequence"/>
</dbReference>
<accession>A0A2T0WZ86</accession>
<dbReference type="EMBL" id="PVTT01000003">
    <property type="protein sequence ID" value="PRY92013.1"/>
    <property type="molecule type" value="Genomic_DNA"/>
</dbReference>
<dbReference type="CDD" id="cd02042">
    <property type="entry name" value="ParAB_family"/>
    <property type="match status" value="1"/>
</dbReference>
<evidence type="ECO:0000313" key="3">
    <source>
        <dbReference type="Proteomes" id="UP000238801"/>
    </source>
</evidence>
<feature type="domain" description="AAA" evidence="1">
    <location>
        <begin position="112"/>
        <end position="274"/>
    </location>
</feature>
<dbReference type="SUPFAM" id="SSF52540">
    <property type="entry name" value="P-loop containing nucleoside triphosphate hydrolases"/>
    <property type="match status" value="1"/>
</dbReference>
<dbReference type="RefSeq" id="WP_106161712.1">
    <property type="nucleotide sequence ID" value="NZ_PVTT01000003.1"/>
</dbReference>
<organism evidence="2 3">
    <name type="scientific">Hasllibacter halocynthiae</name>
    <dbReference type="NCBI Taxonomy" id="595589"/>
    <lineage>
        <taxon>Bacteria</taxon>
        <taxon>Pseudomonadati</taxon>
        <taxon>Pseudomonadota</taxon>
        <taxon>Alphaproteobacteria</taxon>
        <taxon>Rhodobacterales</taxon>
        <taxon>Roseobacteraceae</taxon>
        <taxon>Hasllibacter</taxon>
    </lineage>
</organism>
<evidence type="ECO:0000313" key="2">
    <source>
        <dbReference type="EMBL" id="PRY92013.1"/>
    </source>
</evidence>
<dbReference type="InterPro" id="IPR025669">
    <property type="entry name" value="AAA_dom"/>
</dbReference>
<comment type="caution">
    <text evidence="2">The sequence shown here is derived from an EMBL/GenBank/DDBJ whole genome shotgun (WGS) entry which is preliminary data.</text>
</comment>
<reference evidence="2 3" key="1">
    <citation type="submission" date="2018-03" db="EMBL/GenBank/DDBJ databases">
        <title>Genomic Encyclopedia of Archaeal and Bacterial Type Strains, Phase II (KMG-II): from individual species to whole genera.</title>
        <authorList>
            <person name="Goeker M."/>
        </authorList>
    </citation>
    <scope>NUCLEOTIDE SEQUENCE [LARGE SCALE GENOMIC DNA]</scope>
    <source>
        <strain evidence="2 3">DSM 29318</strain>
    </source>
</reference>
<dbReference type="Pfam" id="PF13614">
    <property type="entry name" value="AAA_31"/>
    <property type="match status" value="1"/>
</dbReference>
<protein>
    <submittedName>
        <fullName evidence="2">Chromosome partitioning protein</fullName>
    </submittedName>
</protein>
<dbReference type="PANTHER" id="PTHR13696:SF52">
    <property type="entry name" value="PARA FAMILY PROTEIN CT_582"/>
    <property type="match status" value="1"/>
</dbReference>
<dbReference type="InterPro" id="IPR050678">
    <property type="entry name" value="DNA_Partitioning_ATPase"/>
</dbReference>
<gene>
    <name evidence="2" type="ORF">BCF33_2706</name>
</gene>
<keyword evidence="3" id="KW-1185">Reference proteome</keyword>
<dbReference type="Gene3D" id="3.40.50.300">
    <property type="entry name" value="P-loop containing nucleotide triphosphate hydrolases"/>
    <property type="match status" value="1"/>
</dbReference>
<dbReference type="InterPro" id="IPR027417">
    <property type="entry name" value="P-loop_NTPase"/>
</dbReference>
<evidence type="ECO:0000259" key="1">
    <source>
        <dbReference type="Pfam" id="PF13614"/>
    </source>
</evidence>
<dbReference type="PANTHER" id="PTHR13696">
    <property type="entry name" value="P-LOOP CONTAINING NUCLEOSIDE TRIPHOSPHATE HYDROLASE"/>
    <property type="match status" value="1"/>
</dbReference>
<sequence>MDARTPLPPMTQEDLDRLAGRAGRVIEALRSRVYAPDAEKRLELRFNVKSAAEMVGRTEKAIRDAEGDGRLPAPEVNPGTGRRLGYSLAEVNAMRDVFGTRPWRAEGDPPAVIAVQNFKGGVGKSTLVTHLSQFLALKGYRVCVIDCDSQASTTSIFGLNPDVDVDEEEDTLYPFFRHGGPTTLHYALRATYWPGLALIPANLGLYDAEYEFAARMARDQSFVLDRLRRGIETIQDGFDVVLLDPPPALGMISLSVLRAASALLIPAPPNTVDFGSTAHFLKMLSSTLEELGRMGGARDYDFVKIIATKVNDQKSAHVAIRRMMDQVFPEDMMASVLKDSAEIDNATAALKTVYEIAGPATRTETHRRCRAYLDAVGRETELLVRKTWPSHRAALEREGLL</sequence>
<dbReference type="AlphaFoldDB" id="A0A2T0WZ86"/>
<proteinExistence type="predicted"/>